<dbReference type="GO" id="GO:0043565">
    <property type="term" value="F:sequence-specific DNA binding"/>
    <property type="evidence" value="ECO:0007669"/>
    <property type="project" value="InterPro"/>
</dbReference>
<comment type="caution">
    <text evidence="3">The sequence shown here is derived from an EMBL/GenBank/DDBJ whole genome shotgun (WGS) entry which is preliminary data.</text>
</comment>
<dbReference type="Proteomes" id="UP000320593">
    <property type="component" value="Unassembled WGS sequence"/>
</dbReference>
<dbReference type="Gene3D" id="1.10.10.60">
    <property type="entry name" value="Homeodomain-like"/>
    <property type="match status" value="1"/>
</dbReference>
<organism evidence="3 4">
    <name type="scientific">Roseibium hamelinense</name>
    <dbReference type="NCBI Taxonomy" id="150831"/>
    <lineage>
        <taxon>Bacteria</taxon>
        <taxon>Pseudomonadati</taxon>
        <taxon>Pseudomonadota</taxon>
        <taxon>Alphaproteobacteria</taxon>
        <taxon>Hyphomicrobiales</taxon>
        <taxon>Stappiaceae</taxon>
        <taxon>Roseibium</taxon>
    </lineage>
</organism>
<proteinExistence type="predicted"/>
<evidence type="ECO:0000259" key="2">
    <source>
        <dbReference type="Pfam" id="PF02954"/>
    </source>
</evidence>
<name>A0A562SHJ2_9HYPH</name>
<dbReference type="InterPro" id="IPR002197">
    <property type="entry name" value="HTH_Fis"/>
</dbReference>
<dbReference type="InterPro" id="IPR029016">
    <property type="entry name" value="GAF-like_dom_sf"/>
</dbReference>
<feature type="domain" description="GAF" evidence="1">
    <location>
        <begin position="68"/>
        <end position="194"/>
    </location>
</feature>
<dbReference type="SUPFAM" id="SSF55781">
    <property type="entry name" value="GAF domain-like"/>
    <property type="match status" value="1"/>
</dbReference>
<accession>A0A562SHJ2</accession>
<gene>
    <name evidence="3" type="ORF">JM93_03953</name>
</gene>
<dbReference type="Gene3D" id="3.30.450.40">
    <property type="match status" value="1"/>
</dbReference>
<dbReference type="InterPro" id="IPR009057">
    <property type="entry name" value="Homeodomain-like_sf"/>
</dbReference>
<dbReference type="EMBL" id="VLLF01000011">
    <property type="protein sequence ID" value="TWI80739.1"/>
    <property type="molecule type" value="Genomic_DNA"/>
</dbReference>
<dbReference type="AlphaFoldDB" id="A0A562SHJ2"/>
<dbReference type="InterPro" id="IPR003018">
    <property type="entry name" value="GAF"/>
</dbReference>
<dbReference type="PRINTS" id="PR01590">
    <property type="entry name" value="HTHFIS"/>
</dbReference>
<dbReference type="RefSeq" id="WP_145346870.1">
    <property type="nucleotide sequence ID" value="NZ_SMLY01000077.1"/>
</dbReference>
<feature type="domain" description="DNA binding HTH" evidence="2">
    <location>
        <begin position="285"/>
        <end position="316"/>
    </location>
</feature>
<protein>
    <submittedName>
        <fullName evidence="3">Regulatory Fis family protein</fullName>
    </submittedName>
</protein>
<evidence type="ECO:0000313" key="4">
    <source>
        <dbReference type="Proteomes" id="UP000320593"/>
    </source>
</evidence>
<keyword evidence="4" id="KW-1185">Reference proteome</keyword>
<reference evidence="3 4" key="1">
    <citation type="submission" date="2019-07" db="EMBL/GenBank/DDBJ databases">
        <title>Genomic Encyclopedia of Archaeal and Bacterial Type Strains, Phase II (KMG-II): from individual species to whole genera.</title>
        <authorList>
            <person name="Goeker M."/>
        </authorList>
    </citation>
    <scope>NUCLEOTIDE SEQUENCE [LARGE SCALE GENOMIC DNA]</scope>
    <source>
        <strain evidence="3 4">ATCC BAA-252</strain>
    </source>
</reference>
<sequence>MQPASQTGSHSDLVEATVKESASAAFSGVAASWRRSMLYHGLDPSQSRTLGQVSAHELKQAQDAVGNLLSIAQPTLDGLFRLAGQAGCCVVLTDDQGLILYSNTKPGDADSFRSWGLTEGAIWSEAVEGTNGIGTCLAEKAPVVIHQTQHFRAQNTDMSCMGAPIYAPDGEILAVLDVSSCRRDMDLAFAHVLGSVVTESARAVESDLFRSAFSGARILMAGEPGKAGVTLLAVDEDDLVIGATRQARKLYGLNDDTVAQRPPVADVLDLSEPLSAGGAARSDLRRALYRHGGNVSAAARALGISRATMYRRMKRYGLDQS</sequence>
<evidence type="ECO:0000259" key="1">
    <source>
        <dbReference type="Pfam" id="PF01590"/>
    </source>
</evidence>
<dbReference type="Pfam" id="PF01590">
    <property type="entry name" value="GAF"/>
    <property type="match status" value="1"/>
</dbReference>
<dbReference type="SUPFAM" id="SSF46689">
    <property type="entry name" value="Homeodomain-like"/>
    <property type="match status" value="1"/>
</dbReference>
<dbReference type="Pfam" id="PF02954">
    <property type="entry name" value="HTH_8"/>
    <property type="match status" value="1"/>
</dbReference>
<dbReference type="OrthoDB" id="9805953at2"/>
<evidence type="ECO:0000313" key="3">
    <source>
        <dbReference type="EMBL" id="TWI80739.1"/>
    </source>
</evidence>